<organism evidence="1 2">
    <name type="scientific">Hebeloma cylindrosporum</name>
    <dbReference type="NCBI Taxonomy" id="76867"/>
    <lineage>
        <taxon>Eukaryota</taxon>
        <taxon>Fungi</taxon>
        <taxon>Dikarya</taxon>
        <taxon>Basidiomycota</taxon>
        <taxon>Agaricomycotina</taxon>
        <taxon>Agaricomycetes</taxon>
        <taxon>Agaricomycetidae</taxon>
        <taxon>Agaricales</taxon>
        <taxon>Agaricineae</taxon>
        <taxon>Hymenogastraceae</taxon>
        <taxon>Hebeloma</taxon>
    </lineage>
</organism>
<dbReference type="Proteomes" id="UP000053424">
    <property type="component" value="Unassembled WGS sequence"/>
</dbReference>
<protein>
    <submittedName>
        <fullName evidence="1">Uncharacterized protein</fullName>
    </submittedName>
</protein>
<dbReference type="HOGENOM" id="CLU_2386415_0_0_1"/>
<keyword evidence="2" id="KW-1185">Reference proteome</keyword>
<evidence type="ECO:0000313" key="2">
    <source>
        <dbReference type="Proteomes" id="UP000053424"/>
    </source>
</evidence>
<sequence length="94" mass="10667">MGNARMIQDPDAWVSSPGFIGGRVRRIADREACKYYANNPYYSTRQLGSRVGCFYLSVLFTQRSFISRALSEAESSFFCANPLDRSPRNPMIMV</sequence>
<dbReference type="EMBL" id="KN831804">
    <property type="protein sequence ID" value="KIM36579.1"/>
    <property type="molecule type" value="Genomic_DNA"/>
</dbReference>
<dbReference type="AlphaFoldDB" id="A0A0C3BWX8"/>
<reference evidence="2" key="2">
    <citation type="submission" date="2015-01" db="EMBL/GenBank/DDBJ databases">
        <title>Evolutionary Origins and Diversification of the Mycorrhizal Mutualists.</title>
        <authorList>
            <consortium name="DOE Joint Genome Institute"/>
            <consortium name="Mycorrhizal Genomics Consortium"/>
            <person name="Kohler A."/>
            <person name="Kuo A."/>
            <person name="Nagy L.G."/>
            <person name="Floudas D."/>
            <person name="Copeland A."/>
            <person name="Barry K.W."/>
            <person name="Cichocki N."/>
            <person name="Veneault-Fourrey C."/>
            <person name="LaButti K."/>
            <person name="Lindquist E.A."/>
            <person name="Lipzen A."/>
            <person name="Lundell T."/>
            <person name="Morin E."/>
            <person name="Murat C."/>
            <person name="Riley R."/>
            <person name="Ohm R."/>
            <person name="Sun H."/>
            <person name="Tunlid A."/>
            <person name="Henrissat B."/>
            <person name="Grigoriev I.V."/>
            <person name="Hibbett D.S."/>
            <person name="Martin F."/>
        </authorList>
    </citation>
    <scope>NUCLEOTIDE SEQUENCE [LARGE SCALE GENOMIC DNA]</scope>
    <source>
        <strain evidence="2">h7</strain>
    </source>
</reference>
<reference evidence="1 2" key="1">
    <citation type="submission" date="2014-04" db="EMBL/GenBank/DDBJ databases">
        <authorList>
            <consortium name="DOE Joint Genome Institute"/>
            <person name="Kuo A."/>
            <person name="Gay G."/>
            <person name="Dore J."/>
            <person name="Kohler A."/>
            <person name="Nagy L.G."/>
            <person name="Floudas D."/>
            <person name="Copeland A."/>
            <person name="Barry K.W."/>
            <person name="Cichocki N."/>
            <person name="Veneault-Fourrey C."/>
            <person name="LaButti K."/>
            <person name="Lindquist E.A."/>
            <person name="Lipzen A."/>
            <person name="Lundell T."/>
            <person name="Morin E."/>
            <person name="Murat C."/>
            <person name="Sun H."/>
            <person name="Tunlid A."/>
            <person name="Henrissat B."/>
            <person name="Grigoriev I.V."/>
            <person name="Hibbett D.S."/>
            <person name="Martin F."/>
            <person name="Nordberg H.P."/>
            <person name="Cantor M.N."/>
            <person name="Hua S.X."/>
        </authorList>
    </citation>
    <scope>NUCLEOTIDE SEQUENCE [LARGE SCALE GENOMIC DNA]</scope>
    <source>
        <strain evidence="2">h7</strain>
    </source>
</reference>
<gene>
    <name evidence="1" type="ORF">M413DRAFT_289262</name>
</gene>
<accession>A0A0C3BWX8</accession>
<proteinExistence type="predicted"/>
<evidence type="ECO:0000313" key="1">
    <source>
        <dbReference type="EMBL" id="KIM36579.1"/>
    </source>
</evidence>
<name>A0A0C3BWX8_HEBCY</name>